<protein>
    <submittedName>
        <fullName evidence="1">Uncharacterized protein</fullName>
    </submittedName>
</protein>
<name>A0A4U8Z1Y6_METTU</name>
<organism evidence="1 2">
    <name type="scientific">Methylocella tundrae</name>
    <dbReference type="NCBI Taxonomy" id="227605"/>
    <lineage>
        <taxon>Bacteria</taxon>
        <taxon>Pseudomonadati</taxon>
        <taxon>Pseudomonadota</taxon>
        <taxon>Alphaproteobacteria</taxon>
        <taxon>Hyphomicrobiales</taxon>
        <taxon>Beijerinckiaceae</taxon>
        <taxon>Methylocella</taxon>
    </lineage>
</organism>
<gene>
    <name evidence="1" type="ORF">MTUNDRAET4_2419</name>
</gene>
<proteinExistence type="predicted"/>
<sequence length="21" mass="2308">MGAQSVPAAEQLWIWSGEPIH</sequence>
<reference evidence="1 2" key="1">
    <citation type="submission" date="2019-03" db="EMBL/GenBank/DDBJ databases">
        <authorList>
            <person name="Kox A.R. M."/>
        </authorList>
    </citation>
    <scope>NUCLEOTIDE SEQUENCE [LARGE SCALE GENOMIC DNA]</scope>
    <source>
        <strain evidence="1">MTUNDRAET4 annotated genome</strain>
    </source>
</reference>
<dbReference type="EMBL" id="LR536450">
    <property type="protein sequence ID" value="VFU09306.1"/>
    <property type="molecule type" value="Genomic_DNA"/>
</dbReference>
<evidence type="ECO:0000313" key="2">
    <source>
        <dbReference type="Proteomes" id="UP000294360"/>
    </source>
</evidence>
<dbReference type="AlphaFoldDB" id="A0A4U8Z1Y6"/>
<dbReference type="Proteomes" id="UP000294360">
    <property type="component" value="Chromosome"/>
</dbReference>
<accession>A0A4U8Z1Y6</accession>
<evidence type="ECO:0000313" key="1">
    <source>
        <dbReference type="EMBL" id="VFU09306.1"/>
    </source>
</evidence>
<dbReference type="KEGG" id="mtun:MTUNDRAET4_2419"/>